<accession>A0A150HXV3</accession>
<evidence type="ECO:0008006" key="3">
    <source>
        <dbReference type="Google" id="ProtNLM"/>
    </source>
</evidence>
<dbReference type="InterPro" id="IPR018644">
    <property type="entry name" value="DUF2071"/>
</dbReference>
<dbReference type="Proteomes" id="UP000075544">
    <property type="component" value="Unassembled WGS sequence"/>
</dbReference>
<evidence type="ECO:0000313" key="1">
    <source>
        <dbReference type="EMBL" id="KXZ71816.1"/>
    </source>
</evidence>
<protein>
    <recommendedName>
        <fullName evidence="3">DUF2071 domain-containing protein</fullName>
    </recommendedName>
</protein>
<organism evidence="1 2">
    <name type="scientific">Acinetobacter venetianus</name>
    <dbReference type="NCBI Taxonomy" id="52133"/>
    <lineage>
        <taxon>Bacteria</taxon>
        <taxon>Pseudomonadati</taxon>
        <taxon>Pseudomonadota</taxon>
        <taxon>Gammaproteobacteria</taxon>
        <taxon>Moraxellales</taxon>
        <taxon>Moraxellaceae</taxon>
        <taxon>Acinetobacter</taxon>
    </lineage>
</organism>
<dbReference type="Pfam" id="PF09844">
    <property type="entry name" value="DUF2071"/>
    <property type="match status" value="1"/>
</dbReference>
<gene>
    <name evidence="1" type="ORF">AVENLUH13518_00962</name>
</gene>
<name>A0A150HXV3_9GAMM</name>
<evidence type="ECO:0000313" key="2">
    <source>
        <dbReference type="Proteomes" id="UP000075544"/>
    </source>
</evidence>
<dbReference type="PATRIC" id="fig|52133.19.peg.988"/>
<reference evidence="1 2" key="1">
    <citation type="journal article" date="2016" name="Sci. Rep.">
        <title>Genomic and phenotypic characterization of the species Acinetobacter venetianus.</title>
        <authorList>
            <person name="Fondi M."/>
            <person name="Maida I."/>
            <person name="Perrin E."/>
            <person name="Orlandini V."/>
            <person name="La Torre L."/>
            <person name="Bosi E."/>
            <person name="Negroni A."/>
            <person name="Zanaroli G."/>
            <person name="Fava F."/>
            <person name="Decorosi F."/>
            <person name="Giovannetti L."/>
            <person name="Viti C."/>
            <person name="Vaneechoutte M."/>
            <person name="Dijkshoorn L."/>
            <person name="Fani R."/>
        </authorList>
    </citation>
    <scope>NUCLEOTIDE SEQUENCE [LARGE SCALE GENOMIC DNA]</scope>
    <source>
        <strain evidence="1 2">LUH13518</strain>
    </source>
</reference>
<comment type="caution">
    <text evidence="1">The sequence shown here is derived from an EMBL/GenBank/DDBJ whole genome shotgun (WGS) entry which is preliminary data.</text>
</comment>
<dbReference type="EMBL" id="JRHX01000032">
    <property type="protein sequence ID" value="KXZ71816.1"/>
    <property type="molecule type" value="Genomic_DNA"/>
</dbReference>
<sequence length="298" mass="35061">MIMLIAMMSDMTTMNRHRFKPPKQNTLFQLLAKFLSCRLILQFRRLLMRCIPFMRLESQVKDIVYLSWLVDVEQVRQHYPSDVPLWEKQGKTIFTILTYQHQHFGFRFLGGLRQWMPSPKQSNWRFYLDHTYPKTVIFEQVLLDQYLYVVGGRLASDVMPAQYAPVFQHQLNPQQQSIQTDVFVDTDYSFNSDVKMTQEKILPPTWQQMFDSWDGAVQFLVDQDHAWAEWVDRPECISQGDIEMPVQYEDIRAAQIVSLYAPALLKKFGVESDTDTFAFVVPALDFHVLGEQILEKST</sequence>
<proteinExistence type="predicted"/>
<dbReference type="AlphaFoldDB" id="A0A150HXV3"/>